<feature type="transmembrane region" description="Helical" evidence="1">
    <location>
        <begin position="30"/>
        <end position="53"/>
    </location>
</feature>
<dbReference type="SUPFAM" id="SSF52540">
    <property type="entry name" value="P-loop containing nucleoside triphosphate hydrolases"/>
    <property type="match status" value="1"/>
</dbReference>
<dbReference type="InterPro" id="IPR027417">
    <property type="entry name" value="P-loop_NTPase"/>
</dbReference>
<protein>
    <submittedName>
        <fullName evidence="2">IstB-like ATP binding protein</fullName>
    </submittedName>
</protein>
<keyword evidence="1" id="KW-0472">Membrane</keyword>
<accession>A0A4R6IJV3</accession>
<dbReference type="AlphaFoldDB" id="A0A4R6IJV3"/>
<dbReference type="OrthoDB" id="927105at2"/>
<feature type="transmembrane region" description="Helical" evidence="1">
    <location>
        <begin position="119"/>
        <end position="152"/>
    </location>
</feature>
<dbReference type="EMBL" id="SNWM01000002">
    <property type="protein sequence ID" value="TDO22320.1"/>
    <property type="molecule type" value="Genomic_DNA"/>
</dbReference>
<reference evidence="2 3" key="1">
    <citation type="submission" date="2019-03" db="EMBL/GenBank/DDBJ databases">
        <title>Genomic Encyclopedia of Archaeal and Bacterial Type Strains, Phase II (KMG-II): from individual species to whole genera.</title>
        <authorList>
            <person name="Goeker M."/>
        </authorList>
    </citation>
    <scope>NUCLEOTIDE SEQUENCE [LARGE SCALE GENOMIC DNA]</scope>
    <source>
        <strain evidence="2 3">DSM 19034</strain>
    </source>
</reference>
<proteinExistence type="predicted"/>
<evidence type="ECO:0000313" key="3">
    <source>
        <dbReference type="Proteomes" id="UP000295499"/>
    </source>
</evidence>
<dbReference type="Gene3D" id="3.40.50.300">
    <property type="entry name" value="P-loop containing nucleotide triphosphate hydrolases"/>
    <property type="match status" value="1"/>
</dbReference>
<keyword evidence="1" id="KW-0812">Transmembrane</keyword>
<evidence type="ECO:0000313" key="2">
    <source>
        <dbReference type="EMBL" id="TDO22320.1"/>
    </source>
</evidence>
<keyword evidence="1" id="KW-1133">Transmembrane helix</keyword>
<name>A0A4R6IJV3_9SPHI</name>
<dbReference type="Proteomes" id="UP000295499">
    <property type="component" value="Unassembled WGS sequence"/>
</dbReference>
<organism evidence="2 3">
    <name type="scientific">Pedobacter duraquae</name>
    <dbReference type="NCBI Taxonomy" id="425511"/>
    <lineage>
        <taxon>Bacteria</taxon>
        <taxon>Pseudomonadati</taxon>
        <taxon>Bacteroidota</taxon>
        <taxon>Sphingobacteriia</taxon>
        <taxon>Sphingobacteriales</taxon>
        <taxon>Sphingobacteriaceae</taxon>
        <taxon>Pedobacter</taxon>
    </lineage>
</organism>
<keyword evidence="3" id="KW-1185">Reference proteome</keyword>
<gene>
    <name evidence="2" type="ORF">CLV32_1287</name>
</gene>
<dbReference type="RefSeq" id="WP_133553583.1">
    <property type="nucleotide sequence ID" value="NZ_SNWM01000002.1"/>
</dbReference>
<sequence>MSLINAKAVFTQLKNDLIGKDSYRGVTLTYAWLANQFGHFALGFIPAIVVYNLIREKPGIHYPELWAALGVWAVWILFELYNFLGPLVRLPSGKKELNNPDYSFPPAWANVAFDTVTDLFYFGIGALTASIVCCYSASVSQIIIGMIVLVTWPAYYWYTTKMYIQYAEYPFQLRLSQWKQPISETNKKAVLNYIKNEENGKHLLLFGSKGSGKTTLAVGLSTEISINRGCCSYITAVKLLSLFYERDEHPDVTFNMLWNWRKSSLLVIDDINPGNPIKGDILSTAIFYDILDNPVFGPDNIKHIREKNIVWVMGTEDPAVQLEENWQTLLQRIGISKENITTINLDNH</sequence>
<evidence type="ECO:0000256" key="1">
    <source>
        <dbReference type="SAM" id="Phobius"/>
    </source>
</evidence>
<comment type="caution">
    <text evidence="2">The sequence shown here is derived from an EMBL/GenBank/DDBJ whole genome shotgun (WGS) entry which is preliminary data.</text>
</comment>
<feature type="transmembrane region" description="Helical" evidence="1">
    <location>
        <begin position="65"/>
        <end position="84"/>
    </location>
</feature>